<dbReference type="GO" id="GO:0033554">
    <property type="term" value="P:cellular response to stress"/>
    <property type="evidence" value="ECO:0007669"/>
    <property type="project" value="TreeGrafter"/>
</dbReference>
<dbReference type="Pfam" id="PF10417">
    <property type="entry name" value="1-cysPrx_C"/>
    <property type="match status" value="1"/>
</dbReference>
<accession>A0A848B2W7</accession>
<comment type="function">
    <text evidence="9">Thiol-specific peroxidase that catalyzes the reduction of hydrogen peroxide and organic hydroperoxides to water and alcohols, respectively. Plays a role in cell protection against oxidative stress by detoxifying peroxides.</text>
</comment>
<dbReference type="PANTHER" id="PTHR10681">
    <property type="entry name" value="THIOREDOXIN PEROXIDASE"/>
    <property type="match status" value="1"/>
</dbReference>
<dbReference type="GO" id="GO:0005829">
    <property type="term" value="C:cytosol"/>
    <property type="evidence" value="ECO:0007669"/>
    <property type="project" value="TreeGrafter"/>
</dbReference>
<dbReference type="InterPro" id="IPR019479">
    <property type="entry name" value="Peroxiredoxin_C"/>
</dbReference>
<dbReference type="EMBL" id="JABAEW010000036">
    <property type="protein sequence ID" value="NMD88080.1"/>
    <property type="molecule type" value="Genomic_DNA"/>
</dbReference>
<sequence>MIWTPIPEEGVAFGCNTEGEAIMSLVAQMAPDFTANAVTPENLIEPFTLSSLRGKYVVLFFYPMDFTFVCPTELVAFDNAIEKFKALNAELVSVSVDSEYSHYAWKQIERSKGGIGKLRYPMVSDFTKEISRNYGILLNNSVALRGLFVIDREGVVRHETVNDLPLGRNVEEVLRVLKSLQFTEKYGEVCPANWKEGAEGLKPTAVGVADYLGKHGQE</sequence>
<dbReference type="SUPFAM" id="SSF52833">
    <property type="entry name" value="Thioredoxin-like"/>
    <property type="match status" value="1"/>
</dbReference>
<comment type="subcellular location">
    <subcellularLocation>
        <location evidence="1">Cytoplasm</location>
    </subcellularLocation>
</comment>
<dbReference type="InterPro" id="IPR013766">
    <property type="entry name" value="Thioredoxin_domain"/>
</dbReference>
<evidence type="ECO:0000256" key="8">
    <source>
        <dbReference type="ARBA" id="ARBA00032824"/>
    </source>
</evidence>
<evidence type="ECO:0000259" key="11">
    <source>
        <dbReference type="PROSITE" id="PS51352"/>
    </source>
</evidence>
<dbReference type="PANTHER" id="PTHR10681:SF128">
    <property type="entry name" value="THIOREDOXIN-DEPENDENT PEROXIDE REDUCTASE, MITOCHONDRIAL"/>
    <property type="match status" value="1"/>
</dbReference>
<comment type="caution">
    <text evidence="12">The sequence shown here is derived from an EMBL/GenBank/DDBJ whole genome shotgun (WGS) entry which is preliminary data.</text>
</comment>
<evidence type="ECO:0000256" key="3">
    <source>
        <dbReference type="ARBA" id="ARBA00022490"/>
    </source>
</evidence>
<reference evidence="12 13" key="1">
    <citation type="submission" date="2020-04" db="EMBL/GenBank/DDBJ databases">
        <authorList>
            <person name="Hitch T.C.A."/>
            <person name="Wylensek D."/>
            <person name="Clavel T."/>
        </authorList>
    </citation>
    <scope>NUCLEOTIDE SEQUENCE [LARGE SCALE GENOMIC DNA]</scope>
    <source>
        <strain evidence="12 13">COR2-253-APC-1A</strain>
    </source>
</reference>
<dbReference type="PROSITE" id="PS51352">
    <property type="entry name" value="THIOREDOXIN_2"/>
    <property type="match status" value="1"/>
</dbReference>
<dbReference type="AlphaFoldDB" id="A0A848B2W7"/>
<comment type="similarity">
    <text evidence="2">Belongs to the peroxiredoxin family. AhpC/Prx1 subfamily.</text>
</comment>
<evidence type="ECO:0000256" key="4">
    <source>
        <dbReference type="ARBA" id="ARBA00022559"/>
    </source>
</evidence>
<gene>
    <name evidence="12" type="ORF">HF882_15945</name>
</gene>
<dbReference type="GO" id="GO:0042744">
    <property type="term" value="P:hydrogen peroxide catabolic process"/>
    <property type="evidence" value="ECO:0007669"/>
    <property type="project" value="TreeGrafter"/>
</dbReference>
<evidence type="ECO:0000256" key="1">
    <source>
        <dbReference type="ARBA" id="ARBA00004496"/>
    </source>
</evidence>
<evidence type="ECO:0000256" key="10">
    <source>
        <dbReference type="PIRSR" id="PIRSR000239-1"/>
    </source>
</evidence>
<evidence type="ECO:0000256" key="7">
    <source>
        <dbReference type="ARBA" id="ARBA00023284"/>
    </source>
</evidence>
<dbReference type="GO" id="GO:0008379">
    <property type="term" value="F:thioredoxin peroxidase activity"/>
    <property type="evidence" value="ECO:0007669"/>
    <property type="project" value="TreeGrafter"/>
</dbReference>
<keyword evidence="3" id="KW-0963">Cytoplasm</keyword>
<evidence type="ECO:0000313" key="13">
    <source>
        <dbReference type="Proteomes" id="UP000576225"/>
    </source>
</evidence>
<keyword evidence="4" id="KW-0575">Peroxidase</keyword>
<name>A0A848B2W7_9BACT</name>
<dbReference type="FunFam" id="3.40.30.10:FF:000002">
    <property type="entry name" value="Alkyl hydroperoxide reductase C"/>
    <property type="match status" value="1"/>
</dbReference>
<evidence type="ECO:0000256" key="9">
    <source>
        <dbReference type="ARBA" id="ARBA00037420"/>
    </source>
</evidence>
<keyword evidence="6" id="KW-1015">Disulfide bond</keyword>
<evidence type="ECO:0000313" key="12">
    <source>
        <dbReference type="EMBL" id="NMD88080.1"/>
    </source>
</evidence>
<dbReference type="Proteomes" id="UP000576225">
    <property type="component" value="Unassembled WGS sequence"/>
</dbReference>
<dbReference type="Pfam" id="PF00578">
    <property type="entry name" value="AhpC-TSA"/>
    <property type="match status" value="1"/>
</dbReference>
<dbReference type="InterPro" id="IPR036249">
    <property type="entry name" value="Thioredoxin-like_sf"/>
</dbReference>
<dbReference type="PIRSF" id="PIRSF000239">
    <property type="entry name" value="AHPC"/>
    <property type="match status" value="1"/>
</dbReference>
<dbReference type="InterPro" id="IPR050217">
    <property type="entry name" value="Peroxiredoxin"/>
</dbReference>
<dbReference type="GO" id="GO:0006979">
    <property type="term" value="P:response to oxidative stress"/>
    <property type="evidence" value="ECO:0007669"/>
    <property type="project" value="TreeGrafter"/>
</dbReference>
<dbReference type="InterPro" id="IPR000866">
    <property type="entry name" value="AhpC/TSA"/>
</dbReference>
<protein>
    <recommendedName>
        <fullName evidence="8">Thioredoxin peroxidase</fullName>
    </recommendedName>
</protein>
<dbReference type="GO" id="GO:0045454">
    <property type="term" value="P:cell redox homeostasis"/>
    <property type="evidence" value="ECO:0007669"/>
    <property type="project" value="TreeGrafter"/>
</dbReference>
<keyword evidence="7" id="KW-0676">Redox-active center</keyword>
<feature type="active site" description="Cysteine sulfenic acid (-SOH) intermediate; for peroxidase activity" evidence="10">
    <location>
        <position position="70"/>
    </location>
</feature>
<feature type="domain" description="Thioredoxin" evidence="11">
    <location>
        <begin position="24"/>
        <end position="182"/>
    </location>
</feature>
<evidence type="ECO:0000256" key="5">
    <source>
        <dbReference type="ARBA" id="ARBA00023002"/>
    </source>
</evidence>
<proteinExistence type="inferred from homology"/>
<evidence type="ECO:0000256" key="6">
    <source>
        <dbReference type="ARBA" id="ARBA00023157"/>
    </source>
</evidence>
<dbReference type="CDD" id="cd03015">
    <property type="entry name" value="PRX_Typ2cys"/>
    <property type="match status" value="1"/>
</dbReference>
<keyword evidence="5" id="KW-0560">Oxidoreductase</keyword>
<evidence type="ECO:0000256" key="2">
    <source>
        <dbReference type="ARBA" id="ARBA00009796"/>
    </source>
</evidence>
<dbReference type="InterPro" id="IPR024706">
    <property type="entry name" value="Peroxiredoxin_AhpC-typ"/>
</dbReference>
<organism evidence="12 13">
    <name type="scientific">Victivallis vadensis</name>
    <dbReference type="NCBI Taxonomy" id="172901"/>
    <lineage>
        <taxon>Bacteria</taxon>
        <taxon>Pseudomonadati</taxon>
        <taxon>Lentisphaerota</taxon>
        <taxon>Lentisphaeria</taxon>
        <taxon>Victivallales</taxon>
        <taxon>Victivallaceae</taxon>
        <taxon>Victivallis</taxon>
    </lineage>
</organism>
<dbReference type="Gene3D" id="3.40.30.10">
    <property type="entry name" value="Glutaredoxin"/>
    <property type="match status" value="1"/>
</dbReference>